<dbReference type="PANTHER" id="PTHR43249">
    <property type="entry name" value="UDP-N-ACETYL-2-AMINO-2-DEOXY-D-GLUCURONATE OXIDASE"/>
    <property type="match status" value="1"/>
</dbReference>
<dbReference type="SUPFAM" id="SSF51735">
    <property type="entry name" value="NAD(P)-binding Rossmann-fold domains"/>
    <property type="match status" value="1"/>
</dbReference>
<sequence length="336" mass="37904">MLKVAIIGLGDISTIHIDAIENNNEATLVAVCDVEKSLGKKAKHANFYMDYKEMIAQESLDCVHICLPHYLHREVTEYCVKNNVHVFLEKPLARIPEEGISIVEVEKEFPQSKICVCLQNRFNETVEKLLEIVASEKYGKVKGVKGLVTWFRPKEYYDAKPWRGSMKYAGGGVMINQSIHTLDLMQLVGGHVKSIRGSIDTLVDYGYEVEDTATAHIQFENGATGLFFATVTYASNSSIEFQVLLDKAKLTIKDSILTISSNTDKKVRLIEDQKLPGSKFYYGASHAKLIKQFYQAIIKDTEDYVHAHEAQTSLEMIGAIRHSSEIKKEIQMEAYQ</sequence>
<dbReference type="EMBL" id="QPJJ01000003">
    <property type="protein sequence ID" value="RCW74895.1"/>
    <property type="molecule type" value="Genomic_DNA"/>
</dbReference>
<dbReference type="Gene3D" id="3.30.360.10">
    <property type="entry name" value="Dihydrodipicolinate Reductase, domain 2"/>
    <property type="match status" value="1"/>
</dbReference>
<dbReference type="RefSeq" id="WP_114352001.1">
    <property type="nucleotide sequence ID" value="NZ_QPJJ01000003.1"/>
</dbReference>
<reference evidence="3 4" key="1">
    <citation type="submission" date="2018-07" db="EMBL/GenBank/DDBJ databases">
        <title>Genomic Encyclopedia of Type Strains, Phase IV (KMG-IV): sequencing the most valuable type-strain genomes for metagenomic binning, comparative biology and taxonomic classification.</title>
        <authorList>
            <person name="Goeker M."/>
        </authorList>
    </citation>
    <scope>NUCLEOTIDE SEQUENCE [LARGE SCALE GENOMIC DNA]</scope>
    <source>
        <strain evidence="3 4">DSM 27696</strain>
    </source>
</reference>
<dbReference type="Proteomes" id="UP000252585">
    <property type="component" value="Unassembled WGS sequence"/>
</dbReference>
<comment type="caution">
    <text evidence="3">The sequence shown here is derived from an EMBL/GenBank/DDBJ whole genome shotgun (WGS) entry which is preliminary data.</text>
</comment>
<dbReference type="InterPro" id="IPR055170">
    <property type="entry name" value="GFO_IDH_MocA-like_dom"/>
</dbReference>
<accession>A0A368Y466</accession>
<name>A0A368Y466_9BACI</name>
<evidence type="ECO:0000259" key="2">
    <source>
        <dbReference type="Pfam" id="PF22725"/>
    </source>
</evidence>
<dbReference type="InterPro" id="IPR036291">
    <property type="entry name" value="NAD(P)-bd_dom_sf"/>
</dbReference>
<dbReference type="SUPFAM" id="SSF55347">
    <property type="entry name" value="Glyceraldehyde-3-phosphate dehydrogenase-like, C-terminal domain"/>
    <property type="match status" value="1"/>
</dbReference>
<protein>
    <submittedName>
        <fullName evidence="3">Putative dehydrogenase</fullName>
    </submittedName>
</protein>
<dbReference type="AlphaFoldDB" id="A0A368Y466"/>
<gene>
    <name evidence="3" type="ORF">DFR57_103192</name>
</gene>
<dbReference type="Gene3D" id="3.40.50.720">
    <property type="entry name" value="NAD(P)-binding Rossmann-like Domain"/>
    <property type="match status" value="1"/>
</dbReference>
<evidence type="ECO:0000313" key="4">
    <source>
        <dbReference type="Proteomes" id="UP000252585"/>
    </source>
</evidence>
<evidence type="ECO:0000259" key="1">
    <source>
        <dbReference type="Pfam" id="PF01408"/>
    </source>
</evidence>
<dbReference type="InterPro" id="IPR000683">
    <property type="entry name" value="Gfo/Idh/MocA-like_OxRdtase_N"/>
</dbReference>
<feature type="domain" description="GFO/IDH/MocA-like oxidoreductase" evidence="2">
    <location>
        <begin position="127"/>
        <end position="250"/>
    </location>
</feature>
<dbReference type="Pfam" id="PF01408">
    <property type="entry name" value="GFO_IDH_MocA"/>
    <property type="match status" value="1"/>
</dbReference>
<feature type="domain" description="Gfo/Idh/MocA-like oxidoreductase N-terminal" evidence="1">
    <location>
        <begin position="2"/>
        <end position="108"/>
    </location>
</feature>
<evidence type="ECO:0000313" key="3">
    <source>
        <dbReference type="EMBL" id="RCW74895.1"/>
    </source>
</evidence>
<keyword evidence="4" id="KW-1185">Reference proteome</keyword>
<proteinExistence type="predicted"/>
<dbReference type="InterPro" id="IPR052515">
    <property type="entry name" value="Gfo/Idh/MocA_Oxidoreductase"/>
</dbReference>
<dbReference type="Pfam" id="PF22725">
    <property type="entry name" value="GFO_IDH_MocA_C3"/>
    <property type="match status" value="1"/>
</dbReference>
<dbReference type="PANTHER" id="PTHR43249:SF1">
    <property type="entry name" value="D-GLUCOSIDE 3-DEHYDROGENASE"/>
    <property type="match status" value="1"/>
</dbReference>
<dbReference type="GO" id="GO:0000166">
    <property type="term" value="F:nucleotide binding"/>
    <property type="evidence" value="ECO:0007669"/>
    <property type="project" value="InterPro"/>
</dbReference>
<organism evidence="3 4">
    <name type="scientific">Saliterribacillus persicus</name>
    <dbReference type="NCBI Taxonomy" id="930114"/>
    <lineage>
        <taxon>Bacteria</taxon>
        <taxon>Bacillati</taxon>
        <taxon>Bacillota</taxon>
        <taxon>Bacilli</taxon>
        <taxon>Bacillales</taxon>
        <taxon>Bacillaceae</taxon>
        <taxon>Saliterribacillus</taxon>
    </lineage>
</organism>
<dbReference type="OrthoDB" id="9815825at2"/>